<dbReference type="Pfam" id="PF01755">
    <property type="entry name" value="Glyco_transf_25"/>
    <property type="match status" value="1"/>
</dbReference>
<dbReference type="InterPro" id="IPR002654">
    <property type="entry name" value="Glyco_trans_25"/>
</dbReference>
<name>A0ABV7YZA2_9BACT</name>
<feature type="domain" description="Glycosyl transferase family 25" evidence="1">
    <location>
        <begin position="29"/>
        <end position="179"/>
    </location>
</feature>
<protein>
    <submittedName>
        <fullName evidence="2">Glycosyltransferase family 25 protein</fullName>
    </submittedName>
</protein>
<evidence type="ECO:0000259" key="1">
    <source>
        <dbReference type="Pfam" id="PF01755"/>
    </source>
</evidence>
<reference evidence="3" key="1">
    <citation type="journal article" date="2019" name="Int. J. Syst. Evol. Microbiol.">
        <title>The Global Catalogue of Microorganisms (GCM) 10K type strain sequencing project: providing services to taxonomists for standard genome sequencing and annotation.</title>
        <authorList>
            <consortium name="The Broad Institute Genomics Platform"/>
            <consortium name="The Broad Institute Genome Sequencing Center for Infectious Disease"/>
            <person name="Wu L."/>
            <person name="Ma J."/>
        </authorList>
    </citation>
    <scope>NUCLEOTIDE SEQUENCE [LARGE SCALE GENOMIC DNA]</scope>
    <source>
        <strain evidence="3">CECT 7956</strain>
    </source>
</reference>
<dbReference type="RefSeq" id="WP_379838129.1">
    <property type="nucleotide sequence ID" value="NZ_JBHRYQ010000001.1"/>
</dbReference>
<dbReference type="EMBL" id="JBHRYQ010000001">
    <property type="protein sequence ID" value="MFC3811288.1"/>
    <property type="molecule type" value="Genomic_DNA"/>
</dbReference>
<sequence>MERQSQILTELFNKGIYVIHALKGYEFHEKRIIELFGKMNMSFEFVTDGDPQNFDKINLEDYFVKDIKSKLSEGVLSCTLNHIYAFQNIVDDSLPYGLIFENDPFFLGDFKPKLSKVINEMMDLKPGFIISLENTSFRQPSVWDTKKGKHLYQATNCRHTAAYIIDNAAARAILEEIKTNKCSNVIDWWQDELIAKKVVKMYWAFPSLVEEGSHNGQMCSTISTKKSSLFRRISWFLQKQMKMSVSRLFPNKYIVRTS</sequence>
<evidence type="ECO:0000313" key="3">
    <source>
        <dbReference type="Proteomes" id="UP001595616"/>
    </source>
</evidence>
<organism evidence="2 3">
    <name type="scientific">Lacihabitans lacunae</name>
    <dbReference type="NCBI Taxonomy" id="1028214"/>
    <lineage>
        <taxon>Bacteria</taxon>
        <taxon>Pseudomonadati</taxon>
        <taxon>Bacteroidota</taxon>
        <taxon>Cytophagia</taxon>
        <taxon>Cytophagales</taxon>
        <taxon>Leadbetterellaceae</taxon>
        <taxon>Lacihabitans</taxon>
    </lineage>
</organism>
<gene>
    <name evidence="2" type="ORF">ACFOOI_11550</name>
</gene>
<comment type="caution">
    <text evidence="2">The sequence shown here is derived from an EMBL/GenBank/DDBJ whole genome shotgun (WGS) entry which is preliminary data.</text>
</comment>
<proteinExistence type="predicted"/>
<dbReference type="Proteomes" id="UP001595616">
    <property type="component" value="Unassembled WGS sequence"/>
</dbReference>
<evidence type="ECO:0000313" key="2">
    <source>
        <dbReference type="EMBL" id="MFC3811288.1"/>
    </source>
</evidence>
<accession>A0ABV7YZA2</accession>
<keyword evidence="3" id="KW-1185">Reference proteome</keyword>